<evidence type="ECO:0000313" key="5">
    <source>
        <dbReference type="Proteomes" id="UP000688137"/>
    </source>
</evidence>
<protein>
    <submittedName>
        <fullName evidence="4">Uncharacterized protein</fullName>
    </submittedName>
</protein>
<proteinExistence type="predicted"/>
<dbReference type="Proteomes" id="UP000688137">
    <property type="component" value="Unassembled WGS sequence"/>
</dbReference>
<reference evidence="4" key="1">
    <citation type="submission" date="2021-01" db="EMBL/GenBank/DDBJ databases">
        <authorList>
            <consortium name="Genoscope - CEA"/>
            <person name="William W."/>
        </authorList>
    </citation>
    <scope>NUCLEOTIDE SEQUENCE</scope>
</reference>
<evidence type="ECO:0000256" key="3">
    <source>
        <dbReference type="SAM" id="Coils"/>
    </source>
</evidence>
<dbReference type="GO" id="GO:0005524">
    <property type="term" value="F:ATP binding"/>
    <property type="evidence" value="ECO:0007669"/>
    <property type="project" value="UniProtKB-KW"/>
</dbReference>
<name>A0A8S1MNE3_PARPR</name>
<sequence>MALLKDDTAFTHVIAIDFGTGASGFGLAPKVLDKEGKPRIEVFNPCDDSDDQKTPTAILFDNNGQFIEFGSQALQKYASILDDGDTAYLFQNYKMHLYHMHNHARSLDNRELPLMLLIKETLKYISNKAIQKLKEQVGKVIITKIRWVLTVPALWSEEHKQFMRKAAVEAGIVENLNSSNLLLCLEPEGASIQCREDAEHTLKEQMAKNSVVMVLDCGGGTVDITVHKLLCEPNEKFLCNELIPSSGGCEWGSKYVDLYFEEFLKEFLGEKLFKCYLQNASARLDILRDFEILKRKFKGNKDERCMIKFSYLGEELNTAKLTQLVKEHNSKHAAEYQVKLKGLSNVEIPSSLMASFFQTLFENIKNKVAQLLQQVEQKKEKVNFIFMVGGFSESPFLKSEIIKRFENNTIQILVPRRPQVSVIRGACLFGLSPRSITSRIAKKTYGINTLTSFDAERHPIKKKVIIEGEEFSEDVFDAFVRKGDAVGCDEVHTKIYCPVRSRQTIMRIIFYVTEKREVEFVDEQGVQQLGELCIDIGKPLQSVEDKTVKVTLLFGNTCIYATATNKDGTEIKNCEFKFECGIQIKSLMDTTQLKTKVLLDYAKKNKQLLHEWSEKTVQAFLEQSRKFTEEMYSGNLSMVDDGYNDTQEQLQILENLFKNFTKTKGDIQHKLRISYSIARRLYMENLQKRVFQTLRQQVKYQIYIRRMKMFASTYSKLRIPRQVFSKWRKQAHNQTRQTILHQVNRKTDNEIMQMQKEYEQLIGQLENVLEKKLIELKVEEEQHKELVLRYDGIVEKRTAIKH</sequence>
<organism evidence="4 5">
    <name type="scientific">Paramecium primaurelia</name>
    <dbReference type="NCBI Taxonomy" id="5886"/>
    <lineage>
        <taxon>Eukaryota</taxon>
        <taxon>Sar</taxon>
        <taxon>Alveolata</taxon>
        <taxon>Ciliophora</taxon>
        <taxon>Intramacronucleata</taxon>
        <taxon>Oligohymenophorea</taxon>
        <taxon>Peniculida</taxon>
        <taxon>Parameciidae</taxon>
        <taxon>Paramecium</taxon>
    </lineage>
</organism>
<accession>A0A8S1MNE3</accession>
<evidence type="ECO:0000313" key="4">
    <source>
        <dbReference type="EMBL" id="CAD8078436.1"/>
    </source>
</evidence>
<dbReference type="OMA" id="TELQHMM"/>
<feature type="coiled-coil region" evidence="3">
    <location>
        <begin position="744"/>
        <end position="782"/>
    </location>
</feature>
<dbReference type="Pfam" id="PF00012">
    <property type="entry name" value="HSP70"/>
    <property type="match status" value="1"/>
</dbReference>
<keyword evidence="5" id="KW-1185">Reference proteome</keyword>
<evidence type="ECO:0000256" key="2">
    <source>
        <dbReference type="ARBA" id="ARBA00022840"/>
    </source>
</evidence>
<keyword evidence="1" id="KW-0547">Nucleotide-binding</keyword>
<dbReference type="GO" id="GO:0140662">
    <property type="term" value="F:ATP-dependent protein folding chaperone"/>
    <property type="evidence" value="ECO:0007669"/>
    <property type="project" value="InterPro"/>
</dbReference>
<keyword evidence="2" id="KW-0067">ATP-binding</keyword>
<comment type="caution">
    <text evidence="4">The sequence shown here is derived from an EMBL/GenBank/DDBJ whole genome shotgun (WGS) entry which is preliminary data.</text>
</comment>
<gene>
    <name evidence="4" type="ORF">PPRIM_AZ9-3.1.T0600046</name>
</gene>
<keyword evidence="3" id="KW-0175">Coiled coil</keyword>
<dbReference type="CDD" id="cd10229">
    <property type="entry name" value="ASKHA_NBD_HSP70_HSPA12"/>
    <property type="match status" value="1"/>
</dbReference>
<dbReference type="PANTHER" id="PTHR14187:SF5">
    <property type="entry name" value="HEAT SHOCK 70 KDA PROTEIN 12A"/>
    <property type="match status" value="1"/>
</dbReference>
<dbReference type="InterPro" id="IPR013126">
    <property type="entry name" value="Hsp_70_fam"/>
</dbReference>
<dbReference type="PANTHER" id="PTHR14187">
    <property type="entry name" value="ALPHA KINASE/ELONGATION FACTOR 2 KINASE"/>
    <property type="match status" value="1"/>
</dbReference>
<dbReference type="EMBL" id="CAJJDM010000061">
    <property type="protein sequence ID" value="CAD8078436.1"/>
    <property type="molecule type" value="Genomic_DNA"/>
</dbReference>
<dbReference type="AlphaFoldDB" id="A0A8S1MNE3"/>
<evidence type="ECO:0000256" key="1">
    <source>
        <dbReference type="ARBA" id="ARBA00022741"/>
    </source>
</evidence>